<protein>
    <submittedName>
        <fullName evidence="1">GNAT family N-acetyltransferase</fullName>
    </submittedName>
</protein>
<proteinExistence type="predicted"/>
<organism evidence="1 2">
    <name type="scientific">Vibrio metschnikovii</name>
    <dbReference type="NCBI Taxonomy" id="28172"/>
    <lineage>
        <taxon>Bacteria</taxon>
        <taxon>Pseudomonadati</taxon>
        <taxon>Pseudomonadota</taxon>
        <taxon>Gammaproteobacteria</taxon>
        <taxon>Vibrionales</taxon>
        <taxon>Vibrionaceae</taxon>
        <taxon>Vibrio</taxon>
    </lineage>
</organism>
<dbReference type="PROSITE" id="PS51186">
    <property type="entry name" value="GNAT"/>
    <property type="match status" value="1"/>
</dbReference>
<accession>A0A9X0RBF0</accession>
<dbReference type="GO" id="GO:0016747">
    <property type="term" value="F:acyltransferase activity, transferring groups other than amino-acyl groups"/>
    <property type="evidence" value="ECO:0007669"/>
    <property type="project" value="InterPro"/>
</dbReference>
<comment type="caution">
    <text evidence="1">The sequence shown here is derived from an EMBL/GenBank/DDBJ whole genome shotgun (WGS) entry which is preliminary data.</text>
</comment>
<evidence type="ECO:0000313" key="2">
    <source>
        <dbReference type="Proteomes" id="UP000615796"/>
    </source>
</evidence>
<dbReference type="Gene3D" id="3.40.630.30">
    <property type="match status" value="1"/>
</dbReference>
<name>A0A9X0RBF0_VIBME</name>
<dbReference type="InterPro" id="IPR016181">
    <property type="entry name" value="Acyl_CoA_acyltransferase"/>
</dbReference>
<reference evidence="1" key="1">
    <citation type="submission" date="2020-08" db="EMBL/GenBank/DDBJ databases">
        <title>Genome Sequencing and Pan-Genome Analysis of Migratory bird Vibrio Strains, Inner Mongolia.</title>
        <authorList>
            <person name="Zheng L."/>
        </authorList>
    </citation>
    <scope>NUCLEOTIDE SEQUENCE</scope>
    <source>
        <strain evidence="1">M13F</strain>
    </source>
</reference>
<evidence type="ECO:0000313" key="1">
    <source>
        <dbReference type="EMBL" id="MBC5853297.1"/>
    </source>
</evidence>
<keyword evidence="2" id="KW-1185">Reference proteome</keyword>
<dbReference type="RefSeq" id="WP_154170984.1">
    <property type="nucleotide sequence ID" value="NZ_CAWQOS010000043.1"/>
</dbReference>
<dbReference type="Proteomes" id="UP000615796">
    <property type="component" value="Unassembled WGS sequence"/>
</dbReference>
<dbReference type="AlphaFoldDB" id="A0A9X0RBF0"/>
<dbReference type="InterPro" id="IPR000182">
    <property type="entry name" value="GNAT_dom"/>
</dbReference>
<gene>
    <name evidence="1" type="ORF">H8Q88_20675</name>
</gene>
<dbReference type="PANTHER" id="PTHR43415:SF4">
    <property type="entry name" value="N-ACETYLTRANSFERASE DOMAIN-CONTAINING PROTEIN"/>
    <property type="match status" value="1"/>
</dbReference>
<dbReference type="EMBL" id="JACRUP010000032">
    <property type="protein sequence ID" value="MBC5853297.1"/>
    <property type="molecule type" value="Genomic_DNA"/>
</dbReference>
<sequence>MNVDIRLAKEVELELIHSLVISNDEWTKFNAPYFPYSHPTLEQFKHSFFQRLLIGSDLQLITVDDVPVGTVSCYWECEETRWLEAGAVIYNQDYWGKGIAAKAIPLWVSYLFASKEIERVGLTTWSGNPRMMSLALKLGFEQEARLRKVRYYQGKYYDSVKFGVLRSEWLERN</sequence>
<dbReference type="SUPFAM" id="SSF55729">
    <property type="entry name" value="Acyl-CoA N-acyltransferases (Nat)"/>
    <property type="match status" value="1"/>
</dbReference>
<dbReference type="Pfam" id="PF13302">
    <property type="entry name" value="Acetyltransf_3"/>
    <property type="match status" value="1"/>
</dbReference>
<dbReference type="PANTHER" id="PTHR43415">
    <property type="entry name" value="SPERMIDINE N(1)-ACETYLTRANSFERASE"/>
    <property type="match status" value="1"/>
</dbReference>